<evidence type="ECO:0000256" key="1">
    <source>
        <dbReference type="SAM" id="MobiDB-lite"/>
    </source>
</evidence>
<name>A0ABP7XGL5_9FLAO</name>
<comment type="caution">
    <text evidence="3">The sequence shown here is derived from an EMBL/GenBank/DDBJ whole genome shotgun (WGS) entry which is preliminary data.</text>
</comment>
<gene>
    <name evidence="3" type="ORF">GCM10022393_16170</name>
</gene>
<reference evidence="4" key="1">
    <citation type="journal article" date="2019" name="Int. J. Syst. Evol. Microbiol.">
        <title>The Global Catalogue of Microorganisms (GCM) 10K type strain sequencing project: providing services to taxonomists for standard genome sequencing and annotation.</title>
        <authorList>
            <consortium name="The Broad Institute Genomics Platform"/>
            <consortium name="The Broad Institute Genome Sequencing Center for Infectious Disease"/>
            <person name="Wu L."/>
            <person name="Ma J."/>
        </authorList>
    </citation>
    <scope>NUCLEOTIDE SEQUENCE [LARGE SCALE GENOMIC DNA]</scope>
    <source>
        <strain evidence="4">JCM 17106</strain>
    </source>
</reference>
<dbReference type="InterPro" id="IPR025381">
    <property type="entry name" value="DUF4296"/>
</dbReference>
<dbReference type="Pfam" id="PF14129">
    <property type="entry name" value="DUF4296"/>
    <property type="match status" value="1"/>
</dbReference>
<feature type="compositionally biased region" description="Acidic residues" evidence="1">
    <location>
        <begin position="128"/>
        <end position="138"/>
    </location>
</feature>
<dbReference type="EMBL" id="BAABCW010000005">
    <property type="protein sequence ID" value="GAA4115809.1"/>
    <property type="molecule type" value="Genomic_DNA"/>
</dbReference>
<evidence type="ECO:0000313" key="4">
    <source>
        <dbReference type="Proteomes" id="UP001500459"/>
    </source>
</evidence>
<accession>A0ABP7XGL5</accession>
<sequence>MPENLIEEEQMIDILKDIAFVKAAKSSYRKVFELENIDPEAYILRKYNIDSLTFAENNHWYASQLKTYDRIFRTVKDTLEYSKNLTDRLRKQQDSLQKVYDSIYKQKDGEDTISSSVDQDIREREIEENLEEIDEGNIEESSRKSKAKALRNKLKEAEKE</sequence>
<keyword evidence="4" id="KW-1185">Reference proteome</keyword>
<protein>
    <recommendedName>
        <fullName evidence="2">DUF4296 domain-containing protein</fullName>
    </recommendedName>
</protein>
<feature type="region of interest" description="Disordered" evidence="1">
    <location>
        <begin position="128"/>
        <end position="160"/>
    </location>
</feature>
<dbReference type="Proteomes" id="UP001500459">
    <property type="component" value="Unassembled WGS sequence"/>
</dbReference>
<feature type="domain" description="DUF4296" evidence="2">
    <location>
        <begin position="2"/>
        <end position="82"/>
    </location>
</feature>
<evidence type="ECO:0000313" key="3">
    <source>
        <dbReference type="EMBL" id="GAA4115809.1"/>
    </source>
</evidence>
<proteinExistence type="predicted"/>
<organism evidence="3 4">
    <name type="scientific">Aquimarina addita</name>
    <dbReference type="NCBI Taxonomy" id="870485"/>
    <lineage>
        <taxon>Bacteria</taxon>
        <taxon>Pseudomonadati</taxon>
        <taxon>Bacteroidota</taxon>
        <taxon>Flavobacteriia</taxon>
        <taxon>Flavobacteriales</taxon>
        <taxon>Flavobacteriaceae</taxon>
        <taxon>Aquimarina</taxon>
    </lineage>
</organism>
<evidence type="ECO:0000259" key="2">
    <source>
        <dbReference type="Pfam" id="PF14129"/>
    </source>
</evidence>